<dbReference type="SUPFAM" id="SSF46785">
    <property type="entry name" value="Winged helix' DNA-binding domain"/>
    <property type="match status" value="1"/>
</dbReference>
<evidence type="ECO:0000313" key="6">
    <source>
        <dbReference type="Proteomes" id="UP000199421"/>
    </source>
</evidence>
<dbReference type="AlphaFoldDB" id="A0A1H7RD95"/>
<dbReference type="PANTHER" id="PTHR33204:SF29">
    <property type="entry name" value="TRANSCRIPTIONAL REGULATOR"/>
    <property type="match status" value="1"/>
</dbReference>
<evidence type="ECO:0000259" key="4">
    <source>
        <dbReference type="PROSITE" id="PS51118"/>
    </source>
</evidence>
<dbReference type="InterPro" id="IPR036388">
    <property type="entry name" value="WH-like_DNA-bd_sf"/>
</dbReference>
<dbReference type="PROSITE" id="PS51118">
    <property type="entry name" value="HTH_HXLR"/>
    <property type="match status" value="1"/>
</dbReference>
<dbReference type="InterPro" id="IPR002577">
    <property type="entry name" value="HTH_HxlR"/>
</dbReference>
<evidence type="ECO:0000256" key="3">
    <source>
        <dbReference type="ARBA" id="ARBA00023163"/>
    </source>
</evidence>
<accession>A0A1H7RD95</accession>
<keyword evidence="3" id="KW-0804">Transcription</keyword>
<keyword evidence="1" id="KW-0805">Transcription regulation</keyword>
<dbReference type="RefSeq" id="WP_093325669.1">
    <property type="nucleotide sequence ID" value="NZ_FOAF01000002.1"/>
</dbReference>
<sequence length="129" mass="15276">MGERKLNSTYTRNEQCIINCDLTYVIHIISGRWKLFILDLLSRKKYRFKEFKRKFSFLTDRVLTSQLRALEKDGLVKRTVYAEVPVRVEYELTDLAIELIPIFEQLSKWGKKQRELKGESGLSCARLSR</sequence>
<evidence type="ECO:0000256" key="1">
    <source>
        <dbReference type="ARBA" id="ARBA00023015"/>
    </source>
</evidence>
<dbReference type="OrthoDB" id="7678715at2"/>
<dbReference type="Proteomes" id="UP000199421">
    <property type="component" value="Unassembled WGS sequence"/>
</dbReference>
<reference evidence="6" key="1">
    <citation type="submission" date="2016-10" db="EMBL/GenBank/DDBJ databases">
        <authorList>
            <person name="Varghese N."/>
            <person name="Submissions S."/>
        </authorList>
    </citation>
    <scope>NUCLEOTIDE SEQUENCE [LARGE SCALE GENOMIC DNA]</scope>
    <source>
        <strain evidence="6">DSM 18733</strain>
    </source>
</reference>
<evidence type="ECO:0000313" key="5">
    <source>
        <dbReference type="EMBL" id="SEL57928.1"/>
    </source>
</evidence>
<proteinExistence type="predicted"/>
<name>A0A1H7RD95_OLID1</name>
<keyword evidence="2" id="KW-0238">DNA-binding</keyword>
<dbReference type="GO" id="GO:0003677">
    <property type="term" value="F:DNA binding"/>
    <property type="evidence" value="ECO:0007669"/>
    <property type="project" value="UniProtKB-KW"/>
</dbReference>
<dbReference type="InterPro" id="IPR036390">
    <property type="entry name" value="WH_DNA-bd_sf"/>
</dbReference>
<organism evidence="5 6">
    <name type="scientific">Olivibacter domesticus</name>
    <name type="common">Pseudosphingobacterium domesticum</name>
    <dbReference type="NCBI Taxonomy" id="407022"/>
    <lineage>
        <taxon>Bacteria</taxon>
        <taxon>Pseudomonadati</taxon>
        <taxon>Bacteroidota</taxon>
        <taxon>Sphingobacteriia</taxon>
        <taxon>Sphingobacteriales</taxon>
        <taxon>Sphingobacteriaceae</taxon>
        <taxon>Olivibacter</taxon>
    </lineage>
</organism>
<dbReference type="PANTHER" id="PTHR33204">
    <property type="entry name" value="TRANSCRIPTIONAL REGULATOR, MARR FAMILY"/>
    <property type="match status" value="1"/>
</dbReference>
<dbReference type="EMBL" id="FOAF01000002">
    <property type="protein sequence ID" value="SEL57928.1"/>
    <property type="molecule type" value="Genomic_DNA"/>
</dbReference>
<feature type="domain" description="HTH hxlR-type" evidence="4">
    <location>
        <begin position="20"/>
        <end position="118"/>
    </location>
</feature>
<protein>
    <submittedName>
        <fullName evidence="5">Transcriptional regulator, HxlR family</fullName>
    </submittedName>
</protein>
<dbReference type="Pfam" id="PF01638">
    <property type="entry name" value="HxlR"/>
    <property type="match status" value="1"/>
</dbReference>
<dbReference type="Gene3D" id="1.10.10.10">
    <property type="entry name" value="Winged helix-like DNA-binding domain superfamily/Winged helix DNA-binding domain"/>
    <property type="match status" value="1"/>
</dbReference>
<keyword evidence="6" id="KW-1185">Reference proteome</keyword>
<gene>
    <name evidence="5" type="ORF">SAMN05661044_02932</name>
</gene>
<evidence type="ECO:0000256" key="2">
    <source>
        <dbReference type="ARBA" id="ARBA00023125"/>
    </source>
</evidence>